<dbReference type="PRINTS" id="PR00237">
    <property type="entry name" value="GPCRRHODOPSN"/>
</dbReference>
<proteinExistence type="predicted"/>
<feature type="transmembrane region" description="Helical" evidence="9">
    <location>
        <begin position="79"/>
        <end position="98"/>
    </location>
</feature>
<dbReference type="Proteomes" id="UP000005226">
    <property type="component" value="Chromosome 16"/>
</dbReference>
<dbReference type="InParanoid" id="A0A3B5KI32"/>
<dbReference type="Gene3D" id="1.20.1070.10">
    <property type="entry name" value="Rhodopsin 7-helix transmembrane proteins"/>
    <property type="match status" value="1"/>
</dbReference>
<dbReference type="AlphaFoldDB" id="A0A3B5KI32"/>
<dbReference type="InterPro" id="IPR017452">
    <property type="entry name" value="GPCR_Rhodpsn_7TM"/>
</dbReference>
<evidence type="ECO:0000256" key="2">
    <source>
        <dbReference type="ARBA" id="ARBA00022475"/>
    </source>
</evidence>
<feature type="transmembrane region" description="Helical" evidence="9">
    <location>
        <begin position="275"/>
        <end position="296"/>
    </location>
</feature>
<reference evidence="11" key="2">
    <citation type="submission" date="2025-08" db="UniProtKB">
        <authorList>
            <consortium name="Ensembl"/>
        </authorList>
    </citation>
    <scope>IDENTIFICATION</scope>
</reference>
<dbReference type="Pfam" id="PF00001">
    <property type="entry name" value="7tm_1"/>
    <property type="match status" value="1"/>
</dbReference>
<evidence type="ECO:0000256" key="1">
    <source>
        <dbReference type="ARBA" id="ARBA00004651"/>
    </source>
</evidence>
<dbReference type="SUPFAM" id="SSF81321">
    <property type="entry name" value="Family A G protein-coupled receptor-like"/>
    <property type="match status" value="1"/>
</dbReference>
<sequence length="354" mass="39578">MWKHDEGQNTLLFCVPAKTSSLSLPQGTGADIDVWKMLGLSVQLLATRIIISCIGIFGNVFLIVSVVQNKFSQIKSFELFLLELAAANLEEILIVNIYDMIILQTSFATVGTWSCRLLKFLTMLGENASILVTVLISIFRYQKLRDASRRVNLPIYLDSIRSVWTVSGILTVFTILLSSPIFVLNIKETSQNFTNNGSGCPPDFFQCNKEDCPELNGIYKYLFILLFNLLPLIIVTVTSCLIIAVLLSQRKTVTPVESGSSQISRKSKGLKFQRSTIAVLTAMGLFQVDWTIYLIFQLTISPGDSSSWAEIKFFISTSYTSISPYVYGIGNNLLHYCTVEPNSQIQLWMNIVSP</sequence>
<evidence type="ECO:0000256" key="3">
    <source>
        <dbReference type="ARBA" id="ARBA00022692"/>
    </source>
</evidence>
<dbReference type="GO" id="GO:0007218">
    <property type="term" value="P:neuropeptide signaling pathway"/>
    <property type="evidence" value="ECO:0007669"/>
    <property type="project" value="TreeGrafter"/>
</dbReference>
<dbReference type="GO" id="GO:0008528">
    <property type="term" value="F:G protein-coupled peptide receptor activity"/>
    <property type="evidence" value="ECO:0007669"/>
    <property type="project" value="TreeGrafter"/>
</dbReference>
<evidence type="ECO:0000256" key="4">
    <source>
        <dbReference type="ARBA" id="ARBA00022989"/>
    </source>
</evidence>
<dbReference type="GO" id="GO:0005886">
    <property type="term" value="C:plasma membrane"/>
    <property type="evidence" value="ECO:0007669"/>
    <property type="project" value="UniProtKB-SubCell"/>
</dbReference>
<evidence type="ECO:0000313" key="11">
    <source>
        <dbReference type="Ensembl" id="ENSTRUP00000055032.2"/>
    </source>
</evidence>
<dbReference type="Ensembl" id="ENSTRUT00000050104.2">
    <property type="protein sequence ID" value="ENSTRUP00000055032.2"/>
    <property type="gene ID" value="ENSTRUG00000024113.2"/>
</dbReference>
<name>A0A3B5KI32_TAKRU</name>
<protein>
    <recommendedName>
        <fullName evidence="10">G-protein coupled receptors family 1 profile domain-containing protein</fullName>
    </recommendedName>
</protein>
<reference evidence="11 12" key="1">
    <citation type="journal article" date="2011" name="Genome Biol. Evol.">
        <title>Integration of the genetic map and genome assembly of fugu facilitates insights into distinct features of genome evolution in teleosts and mammals.</title>
        <authorList>
            <person name="Kai W."/>
            <person name="Kikuchi K."/>
            <person name="Tohari S."/>
            <person name="Chew A.K."/>
            <person name="Tay A."/>
            <person name="Fujiwara A."/>
            <person name="Hosoya S."/>
            <person name="Suetake H."/>
            <person name="Naruse K."/>
            <person name="Brenner S."/>
            <person name="Suzuki Y."/>
            <person name="Venkatesh B."/>
        </authorList>
    </citation>
    <scope>NUCLEOTIDE SEQUENCE [LARGE SCALE GENOMIC DNA]</scope>
</reference>
<feature type="transmembrane region" description="Helical" evidence="9">
    <location>
        <begin position="45"/>
        <end position="67"/>
    </location>
</feature>
<keyword evidence="3 9" id="KW-0812">Transmembrane</keyword>
<evidence type="ECO:0000256" key="5">
    <source>
        <dbReference type="ARBA" id="ARBA00023040"/>
    </source>
</evidence>
<evidence type="ECO:0000256" key="6">
    <source>
        <dbReference type="ARBA" id="ARBA00023136"/>
    </source>
</evidence>
<organism evidence="11 12">
    <name type="scientific">Takifugu rubripes</name>
    <name type="common">Japanese pufferfish</name>
    <name type="synonym">Fugu rubripes</name>
    <dbReference type="NCBI Taxonomy" id="31033"/>
    <lineage>
        <taxon>Eukaryota</taxon>
        <taxon>Metazoa</taxon>
        <taxon>Chordata</taxon>
        <taxon>Craniata</taxon>
        <taxon>Vertebrata</taxon>
        <taxon>Euteleostomi</taxon>
        <taxon>Actinopterygii</taxon>
        <taxon>Neopterygii</taxon>
        <taxon>Teleostei</taxon>
        <taxon>Neoteleostei</taxon>
        <taxon>Acanthomorphata</taxon>
        <taxon>Eupercaria</taxon>
        <taxon>Tetraodontiformes</taxon>
        <taxon>Tetradontoidea</taxon>
        <taxon>Tetraodontidae</taxon>
        <taxon>Takifugu</taxon>
    </lineage>
</organism>
<accession>A0A3B5KI32</accession>
<feature type="transmembrane region" description="Helical" evidence="9">
    <location>
        <begin position="162"/>
        <end position="183"/>
    </location>
</feature>
<keyword evidence="8" id="KW-0807">Transducer</keyword>
<evidence type="ECO:0000259" key="10">
    <source>
        <dbReference type="PROSITE" id="PS50262"/>
    </source>
</evidence>
<dbReference type="GeneTree" id="ENSGT00730000112468"/>
<feature type="transmembrane region" description="Helical" evidence="9">
    <location>
        <begin position="118"/>
        <end position="141"/>
    </location>
</feature>
<keyword evidence="2" id="KW-1003">Cell membrane</keyword>
<dbReference type="CDD" id="cd00637">
    <property type="entry name" value="7tm_classA_rhodopsin-like"/>
    <property type="match status" value="1"/>
</dbReference>
<keyword evidence="6 9" id="KW-0472">Membrane</keyword>
<comment type="subcellular location">
    <subcellularLocation>
        <location evidence="1">Cell membrane</location>
        <topology evidence="1">Multi-pass membrane protein</topology>
    </subcellularLocation>
</comment>
<keyword evidence="5" id="KW-0297">G-protein coupled receptor</keyword>
<evidence type="ECO:0000256" key="7">
    <source>
        <dbReference type="ARBA" id="ARBA00023170"/>
    </source>
</evidence>
<dbReference type="InterPro" id="IPR000276">
    <property type="entry name" value="GPCR_Rhodpsn"/>
</dbReference>
<dbReference type="PROSITE" id="PS50262">
    <property type="entry name" value="G_PROTEIN_RECEP_F1_2"/>
    <property type="match status" value="1"/>
</dbReference>
<reference evidence="11" key="3">
    <citation type="submission" date="2025-09" db="UniProtKB">
        <authorList>
            <consortium name="Ensembl"/>
        </authorList>
    </citation>
    <scope>IDENTIFICATION</scope>
</reference>
<evidence type="ECO:0000313" key="12">
    <source>
        <dbReference type="Proteomes" id="UP000005226"/>
    </source>
</evidence>
<dbReference type="OMA" id="QVDWTLY"/>
<keyword evidence="7" id="KW-0675">Receptor</keyword>
<keyword evidence="4 9" id="KW-1133">Transmembrane helix</keyword>
<evidence type="ECO:0000256" key="8">
    <source>
        <dbReference type="ARBA" id="ARBA00023224"/>
    </source>
</evidence>
<dbReference type="PANTHER" id="PTHR24230">
    <property type="entry name" value="G-PROTEIN COUPLED RECEPTOR"/>
    <property type="match status" value="1"/>
</dbReference>
<evidence type="ECO:0000256" key="9">
    <source>
        <dbReference type="SAM" id="Phobius"/>
    </source>
</evidence>
<feature type="transmembrane region" description="Helical" evidence="9">
    <location>
        <begin position="221"/>
        <end position="247"/>
    </location>
</feature>
<keyword evidence="12" id="KW-1185">Reference proteome</keyword>
<feature type="domain" description="G-protein coupled receptors family 1 profile" evidence="10">
    <location>
        <begin position="58"/>
        <end position="327"/>
    </location>
</feature>